<evidence type="ECO:0000313" key="1">
    <source>
        <dbReference type="EMBL" id="KAJ7025507.1"/>
    </source>
</evidence>
<evidence type="ECO:0000313" key="2">
    <source>
        <dbReference type="Proteomes" id="UP001218188"/>
    </source>
</evidence>
<proteinExistence type="predicted"/>
<accession>A0AAD6WU77</accession>
<dbReference type="AlphaFoldDB" id="A0AAD6WU77"/>
<sequence>MGTAWLWSTMKVDLIPEPAASLTHLSRSLEGSARYPLTIKVASSLEGSSGLELLARHPERWRSADVFIGGGSPSSLSTIKDNFPLPQLLDVCGWNRPPDDIFQVAPKLARVTLAFEGLAPKLPWSQLRTAAHYCGNMTPASKNQHITGYFLHLASHLSASGR</sequence>
<dbReference type="Proteomes" id="UP001218188">
    <property type="component" value="Unassembled WGS sequence"/>
</dbReference>
<comment type="caution">
    <text evidence="1">The sequence shown here is derived from an EMBL/GenBank/DDBJ whole genome shotgun (WGS) entry which is preliminary data.</text>
</comment>
<keyword evidence="2" id="KW-1185">Reference proteome</keyword>
<reference evidence="1" key="1">
    <citation type="submission" date="2023-03" db="EMBL/GenBank/DDBJ databases">
        <title>Massive genome expansion in bonnet fungi (Mycena s.s.) driven by repeated elements and novel gene families across ecological guilds.</title>
        <authorList>
            <consortium name="Lawrence Berkeley National Laboratory"/>
            <person name="Harder C.B."/>
            <person name="Miyauchi S."/>
            <person name="Viragh M."/>
            <person name="Kuo A."/>
            <person name="Thoen E."/>
            <person name="Andreopoulos B."/>
            <person name="Lu D."/>
            <person name="Skrede I."/>
            <person name="Drula E."/>
            <person name="Henrissat B."/>
            <person name="Morin E."/>
            <person name="Kohler A."/>
            <person name="Barry K."/>
            <person name="LaButti K."/>
            <person name="Morin E."/>
            <person name="Salamov A."/>
            <person name="Lipzen A."/>
            <person name="Mereny Z."/>
            <person name="Hegedus B."/>
            <person name="Baldrian P."/>
            <person name="Stursova M."/>
            <person name="Weitz H."/>
            <person name="Taylor A."/>
            <person name="Grigoriev I.V."/>
            <person name="Nagy L.G."/>
            <person name="Martin F."/>
            <person name="Kauserud H."/>
        </authorList>
    </citation>
    <scope>NUCLEOTIDE SEQUENCE</scope>
    <source>
        <strain evidence="1">CBHHK200</strain>
    </source>
</reference>
<organism evidence="1 2">
    <name type="scientific">Mycena alexandri</name>
    <dbReference type="NCBI Taxonomy" id="1745969"/>
    <lineage>
        <taxon>Eukaryota</taxon>
        <taxon>Fungi</taxon>
        <taxon>Dikarya</taxon>
        <taxon>Basidiomycota</taxon>
        <taxon>Agaricomycotina</taxon>
        <taxon>Agaricomycetes</taxon>
        <taxon>Agaricomycetidae</taxon>
        <taxon>Agaricales</taxon>
        <taxon>Marasmiineae</taxon>
        <taxon>Mycenaceae</taxon>
        <taxon>Mycena</taxon>
    </lineage>
</organism>
<dbReference type="EMBL" id="JARJCM010000152">
    <property type="protein sequence ID" value="KAJ7025507.1"/>
    <property type="molecule type" value="Genomic_DNA"/>
</dbReference>
<gene>
    <name evidence="1" type="ORF">C8F04DRAFT_1128228</name>
</gene>
<protein>
    <submittedName>
        <fullName evidence="1">Uncharacterized protein</fullName>
    </submittedName>
</protein>
<name>A0AAD6WU77_9AGAR</name>